<evidence type="ECO:0000256" key="9">
    <source>
        <dbReference type="ARBA" id="ARBA00022679"/>
    </source>
</evidence>
<evidence type="ECO:0000256" key="10">
    <source>
        <dbReference type="ARBA" id="ARBA00022692"/>
    </source>
</evidence>
<keyword evidence="7 19" id="KW-1003">Cell membrane</keyword>
<keyword evidence="8 19" id="KW-0169">Cobalamin biosynthesis</keyword>
<keyword evidence="9 19" id="KW-0808">Transferase</keyword>
<comment type="catalytic activity">
    <reaction evidence="18 19">
        <text>alpha-ribazole 5'-phosphate + adenosylcob(III)inamide-GDP = adenosylcob(III)alamin 5'-phosphate + GMP + H(+)</text>
        <dbReference type="Rhea" id="RHEA:23560"/>
        <dbReference type="ChEBI" id="CHEBI:15378"/>
        <dbReference type="ChEBI" id="CHEBI:57918"/>
        <dbReference type="ChEBI" id="CHEBI:58115"/>
        <dbReference type="ChEBI" id="CHEBI:60487"/>
        <dbReference type="ChEBI" id="CHEBI:60493"/>
        <dbReference type="EC" id="2.7.8.26"/>
    </reaction>
</comment>
<evidence type="ECO:0000256" key="11">
    <source>
        <dbReference type="ARBA" id="ARBA00022842"/>
    </source>
</evidence>
<dbReference type="HAMAP" id="MF_00719">
    <property type="entry name" value="CobS"/>
    <property type="match status" value="1"/>
</dbReference>
<evidence type="ECO:0000256" key="1">
    <source>
        <dbReference type="ARBA" id="ARBA00001946"/>
    </source>
</evidence>
<comment type="function">
    <text evidence="14 19">Joins adenosylcobinamide-GDP and alpha-ribazole to generate adenosylcobalamin (Ado-cobalamin). Also synthesizes adenosylcobalamin 5'-phosphate from adenosylcobinamide-GDP and alpha-ribazole 5'-phosphate.</text>
</comment>
<dbReference type="OrthoDB" id="9794626at2"/>
<dbReference type="EC" id="2.7.8.26" evidence="5 19"/>
<keyword evidence="11 19" id="KW-0460">Magnesium</keyword>
<feature type="transmembrane region" description="Helical" evidence="19">
    <location>
        <begin position="60"/>
        <end position="79"/>
    </location>
</feature>
<protein>
    <recommendedName>
        <fullName evidence="6 19">Adenosylcobinamide-GDP ribazoletransferase</fullName>
        <ecNumber evidence="5 19">2.7.8.26</ecNumber>
    </recommendedName>
    <alternativeName>
        <fullName evidence="16 19">Cobalamin synthase</fullName>
    </alternativeName>
    <alternativeName>
        <fullName evidence="15 19">Cobalamin-5'-phosphate synthase</fullName>
    </alternativeName>
</protein>
<dbReference type="EMBL" id="BJUD01000002">
    <property type="protein sequence ID" value="GEK27869.1"/>
    <property type="molecule type" value="Genomic_DNA"/>
</dbReference>
<evidence type="ECO:0000256" key="19">
    <source>
        <dbReference type="HAMAP-Rule" id="MF_00719"/>
    </source>
</evidence>
<gene>
    <name evidence="19 20" type="primary">cobS</name>
    <name evidence="20" type="ORF">LSI01_01800</name>
</gene>
<dbReference type="AlphaFoldDB" id="A0A510VLR2"/>
<evidence type="ECO:0000256" key="8">
    <source>
        <dbReference type="ARBA" id="ARBA00022573"/>
    </source>
</evidence>
<comment type="subcellular location">
    <subcellularLocation>
        <location evidence="2 19">Cell membrane</location>
        <topology evidence="2 19">Multi-pass membrane protein</topology>
    </subcellularLocation>
</comment>
<dbReference type="GO" id="GO:0009236">
    <property type="term" value="P:cobalamin biosynthetic process"/>
    <property type="evidence" value="ECO:0007669"/>
    <property type="project" value="UniProtKB-UniRule"/>
</dbReference>
<evidence type="ECO:0000256" key="18">
    <source>
        <dbReference type="ARBA" id="ARBA00049504"/>
    </source>
</evidence>
<feature type="transmembrane region" description="Helical" evidence="19">
    <location>
        <begin position="178"/>
        <end position="211"/>
    </location>
</feature>
<feature type="transmembrane region" description="Helical" evidence="19">
    <location>
        <begin position="232"/>
        <end position="253"/>
    </location>
</feature>
<dbReference type="InterPro" id="IPR003805">
    <property type="entry name" value="CobS"/>
</dbReference>
<name>A0A510VLR2_9LACO</name>
<organism evidence="20 21">
    <name type="scientific">Furfurilactobacillus siliginis</name>
    <dbReference type="NCBI Taxonomy" id="348151"/>
    <lineage>
        <taxon>Bacteria</taxon>
        <taxon>Bacillati</taxon>
        <taxon>Bacillota</taxon>
        <taxon>Bacilli</taxon>
        <taxon>Lactobacillales</taxon>
        <taxon>Lactobacillaceae</taxon>
        <taxon>Furfurilactobacillus</taxon>
    </lineage>
</organism>
<dbReference type="GO" id="GO:0051073">
    <property type="term" value="F:adenosylcobinamide-GDP ribazoletransferase activity"/>
    <property type="evidence" value="ECO:0007669"/>
    <property type="project" value="UniProtKB-UniRule"/>
</dbReference>
<comment type="similarity">
    <text evidence="4 19">Belongs to the CobS family.</text>
</comment>
<feature type="transmembrane region" description="Helical" evidence="19">
    <location>
        <begin position="32"/>
        <end position="53"/>
    </location>
</feature>
<dbReference type="GO" id="GO:0008818">
    <property type="term" value="F:cobalamin 5'-phosphate synthase activity"/>
    <property type="evidence" value="ECO:0007669"/>
    <property type="project" value="UniProtKB-UniRule"/>
</dbReference>
<dbReference type="PANTHER" id="PTHR34148">
    <property type="entry name" value="ADENOSYLCOBINAMIDE-GDP RIBAZOLETRANSFERASE"/>
    <property type="match status" value="1"/>
</dbReference>
<comment type="pathway">
    <text evidence="3 19">Cofactor biosynthesis; adenosylcobalamin biosynthesis; adenosylcobalamin from cob(II)yrinate a,c-diamide: step 7/7.</text>
</comment>
<comment type="catalytic activity">
    <reaction evidence="17 19">
        <text>alpha-ribazole + adenosylcob(III)inamide-GDP = adenosylcob(III)alamin + GMP + H(+)</text>
        <dbReference type="Rhea" id="RHEA:16049"/>
        <dbReference type="ChEBI" id="CHEBI:10329"/>
        <dbReference type="ChEBI" id="CHEBI:15378"/>
        <dbReference type="ChEBI" id="CHEBI:18408"/>
        <dbReference type="ChEBI" id="CHEBI:58115"/>
        <dbReference type="ChEBI" id="CHEBI:60487"/>
        <dbReference type="EC" id="2.7.8.26"/>
    </reaction>
</comment>
<evidence type="ECO:0000256" key="12">
    <source>
        <dbReference type="ARBA" id="ARBA00022989"/>
    </source>
</evidence>
<dbReference type="Pfam" id="PF02654">
    <property type="entry name" value="CobS"/>
    <property type="match status" value="1"/>
</dbReference>
<feature type="transmembrane region" description="Helical" evidence="19">
    <location>
        <begin position="136"/>
        <end position="158"/>
    </location>
</feature>
<evidence type="ECO:0000256" key="13">
    <source>
        <dbReference type="ARBA" id="ARBA00023136"/>
    </source>
</evidence>
<keyword evidence="13 19" id="KW-0472">Membrane</keyword>
<evidence type="ECO:0000256" key="14">
    <source>
        <dbReference type="ARBA" id="ARBA00025228"/>
    </source>
</evidence>
<evidence type="ECO:0000256" key="5">
    <source>
        <dbReference type="ARBA" id="ARBA00013200"/>
    </source>
</evidence>
<evidence type="ECO:0000256" key="3">
    <source>
        <dbReference type="ARBA" id="ARBA00004663"/>
    </source>
</evidence>
<dbReference type="Proteomes" id="UP000321429">
    <property type="component" value="Unassembled WGS sequence"/>
</dbReference>
<keyword evidence="12 19" id="KW-1133">Transmembrane helix</keyword>
<evidence type="ECO:0000256" key="15">
    <source>
        <dbReference type="ARBA" id="ARBA00032605"/>
    </source>
</evidence>
<comment type="cofactor">
    <cofactor evidence="1 19">
        <name>Mg(2+)</name>
        <dbReference type="ChEBI" id="CHEBI:18420"/>
    </cofactor>
</comment>
<evidence type="ECO:0000256" key="16">
    <source>
        <dbReference type="ARBA" id="ARBA00032853"/>
    </source>
</evidence>
<dbReference type="UniPathway" id="UPA00148">
    <property type="reaction ID" value="UER00238"/>
</dbReference>
<evidence type="ECO:0000313" key="20">
    <source>
        <dbReference type="EMBL" id="GEK27869.1"/>
    </source>
</evidence>
<evidence type="ECO:0000256" key="17">
    <source>
        <dbReference type="ARBA" id="ARBA00048623"/>
    </source>
</evidence>
<dbReference type="GO" id="GO:0005886">
    <property type="term" value="C:plasma membrane"/>
    <property type="evidence" value="ECO:0007669"/>
    <property type="project" value="UniProtKB-SubCell"/>
</dbReference>
<comment type="caution">
    <text evidence="20">The sequence shown here is derived from an EMBL/GenBank/DDBJ whole genome shotgun (WGS) entry which is preliminary data.</text>
</comment>
<evidence type="ECO:0000313" key="21">
    <source>
        <dbReference type="Proteomes" id="UP000321429"/>
    </source>
</evidence>
<accession>A0A510VLR2</accession>
<evidence type="ECO:0000256" key="4">
    <source>
        <dbReference type="ARBA" id="ARBA00010561"/>
    </source>
</evidence>
<evidence type="ECO:0000256" key="2">
    <source>
        <dbReference type="ARBA" id="ARBA00004651"/>
    </source>
</evidence>
<feature type="transmembrane region" description="Helical" evidence="19">
    <location>
        <begin position="107"/>
        <end position="129"/>
    </location>
</feature>
<reference evidence="20 21" key="1">
    <citation type="submission" date="2019-07" db="EMBL/GenBank/DDBJ databases">
        <title>Whole genome shotgun sequence of Lactobacillus siliginis NBRC 101315.</title>
        <authorList>
            <person name="Hosoyama A."/>
            <person name="Uohara A."/>
            <person name="Ohji S."/>
            <person name="Ichikawa N."/>
        </authorList>
    </citation>
    <scope>NUCLEOTIDE SEQUENCE [LARGE SCALE GENOMIC DNA]</scope>
    <source>
        <strain evidence="20 21">NBRC 101315</strain>
    </source>
</reference>
<evidence type="ECO:0000256" key="7">
    <source>
        <dbReference type="ARBA" id="ARBA00022475"/>
    </source>
</evidence>
<dbReference type="RefSeq" id="WP_057810025.1">
    <property type="nucleotide sequence ID" value="NZ_BJUD01000002.1"/>
</dbReference>
<dbReference type="PANTHER" id="PTHR34148:SF1">
    <property type="entry name" value="ADENOSYLCOBINAMIDE-GDP RIBAZOLETRANSFERASE"/>
    <property type="match status" value="1"/>
</dbReference>
<keyword evidence="10 19" id="KW-0812">Transmembrane</keyword>
<sequence>MFRALVLFGQFFTRFSIPIQINDPLVKFKKSVQYITLFGALLGLLEGVAFGGLSYLFPSAFSWMLIIIADGVITGGFHLDAWADTADAIFSSRTVDRMREIMKDSRLGTMGVLALVYYYAIAIGVGPLLEKHLDRLTMAGVVIVFVMMSKIAISLLLFHMHYAGSTGGLAEMWQGVKVWQIIVAQVFAIVVIVLLTHLAGLIAYFAVCLVAIPYRHKFVKLFGGLTGDTLGAFTCFTQLTFLLVYTGLVVLGWS</sequence>
<proteinExistence type="inferred from homology"/>
<evidence type="ECO:0000256" key="6">
    <source>
        <dbReference type="ARBA" id="ARBA00015850"/>
    </source>
</evidence>